<protein>
    <submittedName>
        <fullName evidence="2">Uncharacterized protein</fullName>
    </submittedName>
</protein>
<dbReference type="Proteomes" id="UP000730482">
    <property type="component" value="Unassembled WGS sequence"/>
</dbReference>
<evidence type="ECO:0000313" key="3">
    <source>
        <dbReference type="Proteomes" id="UP000730482"/>
    </source>
</evidence>
<keyword evidence="3" id="KW-1185">Reference proteome</keyword>
<feature type="region of interest" description="Disordered" evidence="1">
    <location>
        <begin position="231"/>
        <end position="297"/>
    </location>
</feature>
<name>A0ABS5KRC8_9ACTN</name>
<evidence type="ECO:0000313" key="2">
    <source>
        <dbReference type="EMBL" id="MBS2548606.1"/>
    </source>
</evidence>
<dbReference type="RefSeq" id="WP_212010187.1">
    <property type="nucleotide sequence ID" value="NZ_JAAFYZ010000052.1"/>
</dbReference>
<dbReference type="EMBL" id="JAAFYZ010000052">
    <property type="protein sequence ID" value="MBS2548606.1"/>
    <property type="molecule type" value="Genomic_DNA"/>
</dbReference>
<proteinExistence type="predicted"/>
<accession>A0ABS5KRC8</accession>
<evidence type="ECO:0000256" key="1">
    <source>
        <dbReference type="SAM" id="MobiDB-lite"/>
    </source>
</evidence>
<organism evidence="2 3">
    <name type="scientific">Catenulispora pinistramenti</name>
    <dbReference type="NCBI Taxonomy" id="2705254"/>
    <lineage>
        <taxon>Bacteria</taxon>
        <taxon>Bacillati</taxon>
        <taxon>Actinomycetota</taxon>
        <taxon>Actinomycetes</taxon>
        <taxon>Catenulisporales</taxon>
        <taxon>Catenulisporaceae</taxon>
        <taxon>Catenulispora</taxon>
    </lineage>
</organism>
<sequence>MTADDDSAELTVPWFWGRVPDPGATEDEQSAWADGVVEMFEEWTRDGWDEDFRQRWIAEENLPEDYPFTADNIGRGVARWLTDRAATLPVWQRMAWGTAFIQGWPRWSPVPVVVEYRAPVADDPIYLMELVGADSGGGEPASSDGGLGLGRQIEYVSTPYGDGLRVLSVQRTNDHLAYGRLDAAMRLDWPAAEDRPAARVDVLLTTRVMDLQLMGLIGPGVEKLMQQIAEHPKPIGPNPEPARDSALGSTSRTNAGTTTDPTAGATSNTPTAGATSNTNTNTPTVPNQIPRAEPARG</sequence>
<reference evidence="2 3" key="1">
    <citation type="submission" date="2020-02" db="EMBL/GenBank/DDBJ databases">
        <title>Acidophilic actinobacteria isolated from forest soil.</title>
        <authorList>
            <person name="Golinska P."/>
        </authorList>
    </citation>
    <scope>NUCLEOTIDE SEQUENCE [LARGE SCALE GENOMIC DNA]</scope>
    <source>
        <strain evidence="2 3">NL8</strain>
    </source>
</reference>
<gene>
    <name evidence="2" type="ORF">KGQ19_17195</name>
</gene>
<comment type="caution">
    <text evidence="2">The sequence shown here is derived from an EMBL/GenBank/DDBJ whole genome shotgun (WGS) entry which is preliminary data.</text>
</comment>
<feature type="compositionally biased region" description="Low complexity" evidence="1">
    <location>
        <begin position="253"/>
        <end position="284"/>
    </location>
</feature>